<keyword evidence="2" id="KW-1003">Cell membrane</keyword>
<evidence type="ECO:0000256" key="3">
    <source>
        <dbReference type="ARBA" id="ARBA00022519"/>
    </source>
</evidence>
<dbReference type="Pfam" id="PF02470">
    <property type="entry name" value="MlaD"/>
    <property type="match status" value="2"/>
</dbReference>
<accession>A0A6B2NTI6</accession>
<keyword evidence="4 7" id="KW-0812">Transmembrane</keyword>
<dbReference type="InterPro" id="IPR003399">
    <property type="entry name" value="Mce/MlaD"/>
</dbReference>
<sequence length="804" mass="84988">MNDDMELARPEVETSRARGWRGLSLVWLVPVAAVAGAMGLAWQNYANRDVPIRIAFADATGIEPGKTEIRYREVGVGTVRSLQFSDDLSQVVAHAEINRDLARYLDKDTRFWLVTARVGPGGISGLNTLLSGSYIAADWDAETGDPSRDFVAEEVSPAVPPGTKGRAVVLVAPDSGSVSVGAPILHKGVQMGKVAAVRFDPLSGSVLISGFIEAPYDKMITSGTRFWNVSGIGLELGEGGIQLKVDSLASLLQGGIAFDTPVSGGEAVGRRPVFDLYPNEASARDALLGDTLQATVEIMSSFEGSVRGLRVGSEVLFRGVKVGQVKHMTAQVDEVEGQSPEIRMQVLYTVEPSRLGLHDVKTAEDTLSLLSTMVERGGLRARLMPASLFSGGLVVQLVEDDEAEPAVIDKQAAPFPIMPSLPTPPDTLAVASQNVLDRVAALPVEELMQRAITLLDNVNSIVADGDTRALPADIRSVLDNVNSVAGSESLRTLPDDLRQAVASVNAVLDRFTQDEGSQKLVAALEEVRLAATYVTEFSAELPALVSNIDRLVAKADALPLEDVVASAGDVLQTANAFLEKEDVTRVPAALSAALEQAEKTLASIDTTVGSVNETLGRFEEQQVSQTLIDALNDVRTAAANVEDASAGLPSLVEDIDRLVATANELPLGDVVASADQVMQSADAFLRNEDMEKVPGALSGALEQVQQVLAELQAGGAVENLNRTLETASSAAESVALAVKDLPELAQRLDDLADSAEATIGAYGPGSPVNREVQAAIGDLRATVRSLNALVEAIRRKPNSLLVGR</sequence>
<comment type="subcellular location">
    <subcellularLocation>
        <location evidence="1">Cell inner membrane</location>
    </subcellularLocation>
</comment>
<evidence type="ECO:0000256" key="6">
    <source>
        <dbReference type="ARBA" id="ARBA00023136"/>
    </source>
</evidence>
<dbReference type="RefSeq" id="WP_164132466.1">
    <property type="nucleotide sequence ID" value="NZ_JAAGOX010000054.1"/>
</dbReference>
<feature type="domain" description="Mce/MlaD" evidence="8">
    <location>
        <begin position="165"/>
        <end position="226"/>
    </location>
</feature>
<dbReference type="AlphaFoldDB" id="A0A6B2NTI6"/>
<comment type="caution">
    <text evidence="9">The sequence shown here is derived from an EMBL/GenBank/DDBJ whole genome shotgun (WGS) entry which is preliminary data.</text>
</comment>
<evidence type="ECO:0000259" key="8">
    <source>
        <dbReference type="Pfam" id="PF02470"/>
    </source>
</evidence>
<evidence type="ECO:0000256" key="1">
    <source>
        <dbReference type="ARBA" id="ARBA00004533"/>
    </source>
</evidence>
<dbReference type="GO" id="GO:0005886">
    <property type="term" value="C:plasma membrane"/>
    <property type="evidence" value="ECO:0007669"/>
    <property type="project" value="UniProtKB-SubCell"/>
</dbReference>
<evidence type="ECO:0000256" key="7">
    <source>
        <dbReference type="SAM" id="Phobius"/>
    </source>
</evidence>
<dbReference type="InterPro" id="IPR051800">
    <property type="entry name" value="PqiA-PqiB_transport"/>
</dbReference>
<organism evidence="9">
    <name type="scientific">Ruegeria sp. PrR005</name>
    <dbReference type="NCBI Taxonomy" id="2706882"/>
    <lineage>
        <taxon>Bacteria</taxon>
        <taxon>Pseudomonadati</taxon>
        <taxon>Pseudomonadota</taxon>
        <taxon>Alphaproteobacteria</taxon>
        <taxon>Rhodobacterales</taxon>
        <taxon>Roseobacteraceae</taxon>
        <taxon>Ruegeria</taxon>
    </lineage>
</organism>
<evidence type="ECO:0000256" key="4">
    <source>
        <dbReference type="ARBA" id="ARBA00022692"/>
    </source>
</evidence>
<evidence type="ECO:0000313" key="9">
    <source>
        <dbReference type="EMBL" id="NDW47462.1"/>
    </source>
</evidence>
<dbReference type="PANTHER" id="PTHR30462:SF0">
    <property type="entry name" value="INTERMEMBRANE TRANSPORT PROTEIN YEBT"/>
    <property type="match status" value="1"/>
</dbReference>
<keyword evidence="3" id="KW-0997">Cell inner membrane</keyword>
<proteinExistence type="predicted"/>
<feature type="transmembrane region" description="Helical" evidence="7">
    <location>
        <begin position="20"/>
        <end position="42"/>
    </location>
</feature>
<feature type="domain" description="Mce/MlaD" evidence="8">
    <location>
        <begin position="50"/>
        <end position="136"/>
    </location>
</feature>
<gene>
    <name evidence="9" type="ORF">G0P99_21160</name>
</gene>
<dbReference type="EMBL" id="JAAGOX010000054">
    <property type="protein sequence ID" value="NDW47462.1"/>
    <property type="molecule type" value="Genomic_DNA"/>
</dbReference>
<evidence type="ECO:0000256" key="5">
    <source>
        <dbReference type="ARBA" id="ARBA00022989"/>
    </source>
</evidence>
<keyword evidence="5 7" id="KW-1133">Transmembrane helix</keyword>
<dbReference type="PANTHER" id="PTHR30462">
    <property type="entry name" value="INTERMEMBRANE TRANSPORT PROTEIN PQIB-RELATED"/>
    <property type="match status" value="1"/>
</dbReference>
<evidence type="ECO:0000256" key="2">
    <source>
        <dbReference type="ARBA" id="ARBA00022475"/>
    </source>
</evidence>
<keyword evidence="6 7" id="KW-0472">Membrane</keyword>
<protein>
    <submittedName>
        <fullName evidence="9">MCE family protein</fullName>
    </submittedName>
</protein>
<name>A0A6B2NTI6_9RHOB</name>
<reference evidence="9" key="1">
    <citation type="submission" date="2020-02" db="EMBL/GenBank/DDBJ databases">
        <title>Delineation of the pyrene-degrading pathway in Roseobacter clade bacteria by genomic analysis.</title>
        <authorList>
            <person name="Zhou H."/>
            <person name="Wang H."/>
        </authorList>
    </citation>
    <scope>NUCLEOTIDE SEQUENCE</scope>
    <source>
        <strain evidence="9">PrR005</strain>
    </source>
</reference>